<keyword evidence="2" id="KW-1185">Reference proteome</keyword>
<dbReference type="Proteomes" id="UP001242368">
    <property type="component" value="Unassembled WGS sequence"/>
</dbReference>
<dbReference type="PROSITE" id="PS51257">
    <property type="entry name" value="PROKAR_LIPOPROTEIN"/>
    <property type="match status" value="1"/>
</dbReference>
<name>A0ABT8CM70_9FLAO</name>
<gene>
    <name evidence="1" type="ORF">QW060_00250</name>
</gene>
<evidence type="ECO:0000313" key="1">
    <source>
        <dbReference type="EMBL" id="MDN3705568.1"/>
    </source>
</evidence>
<proteinExistence type="predicted"/>
<evidence type="ECO:0000313" key="2">
    <source>
        <dbReference type="Proteomes" id="UP001242368"/>
    </source>
</evidence>
<dbReference type="EMBL" id="JAUFQU010000001">
    <property type="protein sequence ID" value="MDN3705568.1"/>
    <property type="molecule type" value="Genomic_DNA"/>
</dbReference>
<protein>
    <submittedName>
        <fullName evidence="1">Uncharacterized protein</fullName>
    </submittedName>
</protein>
<comment type="caution">
    <text evidence="1">The sequence shown here is derived from an EMBL/GenBank/DDBJ whole genome shotgun (WGS) entry which is preliminary data.</text>
</comment>
<sequence>MKAVYLFLTFCFLIVSCEKKTADPSASQTVNSKKNDSVFKSIDKKWLFTKTEITPETAKILTDWEEWNDFEREIISKPVTSLNAFRKKAAQLAMTGITLSNNIPETFKTPAVESRIALLQTNLNSLDMYMELDVIQQKKVEELLAEINKNYLSIGNQFDEILLRKAIPKEQGEDQLIQSFDTVKRASRNAIPTE</sequence>
<organism evidence="1 2">
    <name type="scientific">Paenimyroides ceti</name>
    <dbReference type="NCBI Taxonomy" id="395087"/>
    <lineage>
        <taxon>Bacteria</taxon>
        <taxon>Pseudomonadati</taxon>
        <taxon>Bacteroidota</taxon>
        <taxon>Flavobacteriia</taxon>
        <taxon>Flavobacteriales</taxon>
        <taxon>Flavobacteriaceae</taxon>
        <taxon>Paenimyroides</taxon>
    </lineage>
</organism>
<reference evidence="2" key="1">
    <citation type="journal article" date="2019" name="Int. J. Syst. Evol. Microbiol.">
        <title>The Global Catalogue of Microorganisms (GCM) 10K type strain sequencing project: providing services to taxonomists for standard genome sequencing and annotation.</title>
        <authorList>
            <consortium name="The Broad Institute Genomics Platform"/>
            <consortium name="The Broad Institute Genome Sequencing Center for Infectious Disease"/>
            <person name="Wu L."/>
            <person name="Ma J."/>
        </authorList>
    </citation>
    <scope>NUCLEOTIDE SEQUENCE [LARGE SCALE GENOMIC DNA]</scope>
    <source>
        <strain evidence="2">CECT 7184</strain>
    </source>
</reference>
<accession>A0ABT8CM70</accession>
<dbReference type="RefSeq" id="WP_290361734.1">
    <property type="nucleotide sequence ID" value="NZ_JAUFQU010000001.1"/>
</dbReference>